<evidence type="ECO:0000313" key="5">
    <source>
        <dbReference type="Proteomes" id="UP000575898"/>
    </source>
</evidence>
<feature type="compositionally biased region" description="Polar residues" evidence="1">
    <location>
        <begin position="353"/>
        <end position="364"/>
    </location>
</feature>
<comment type="caution">
    <text evidence="4">The sequence shown here is derived from an EMBL/GenBank/DDBJ whole genome shotgun (WGS) entry which is preliminary data.</text>
</comment>
<accession>A0A840MMX4</accession>
<dbReference type="InterPro" id="IPR011990">
    <property type="entry name" value="TPR-like_helical_dom_sf"/>
</dbReference>
<feature type="region of interest" description="Disordered" evidence="1">
    <location>
        <begin position="170"/>
        <end position="191"/>
    </location>
</feature>
<sequence>MQRQIETIVSAALHSRQVRHVRQKPAWAGLLAASCLLSQLAHAVILEDIRVKSHLGQPFRAQIAFQAESDDQVDSSCVRVLPIEQSTASLPFSNTRIQVESRGNGQGRIRLSTLQGITEPVLRFAVQLNCGGGQLTREYTVLIDPAELAQLVDEPDETPAPINTNRETVVRQPGVSAKPAKQRPPMPPRQAAAQTAQLRIAQTEVPTLQMDSAPMTQGFQLRISETLDPQFLNRPPLSEAERKRRQVLLQTMAADDATADMLRLNNQITSLEKQLSALRQQLDTGNAKSAPSTVSRHPSAPQLAHDSPHNHWPVWVDYLLWMLLLGGMGGVAYLVYLYRARHLADRDLATNVDATDQAPPSQASDDLAQRAAEKAATAHAEGRDVNIEHDDIIIVNDHERWLIEEAQIFLKQGWHDQAISLLAEEVQRNPYQLDIWLMLFEIFQRDNDRAKFAEYAERFETLVKGLPIWRTICDMGRAIDPENPLYLQIG</sequence>
<proteinExistence type="predicted"/>
<evidence type="ECO:0000256" key="2">
    <source>
        <dbReference type="SAM" id="Phobius"/>
    </source>
</evidence>
<feature type="domain" description="FimV N-terminal" evidence="3">
    <location>
        <begin position="46"/>
        <end position="145"/>
    </location>
</feature>
<dbReference type="PROSITE" id="PS51257">
    <property type="entry name" value="PROKAR_LIPOPROTEIN"/>
    <property type="match status" value="1"/>
</dbReference>
<protein>
    <submittedName>
        <fullName evidence="4">Tfp pilus assembly protein FimV</fullName>
    </submittedName>
</protein>
<evidence type="ECO:0000259" key="3">
    <source>
        <dbReference type="Pfam" id="PF25800"/>
    </source>
</evidence>
<dbReference type="SUPFAM" id="SSF48452">
    <property type="entry name" value="TPR-like"/>
    <property type="match status" value="1"/>
</dbReference>
<evidence type="ECO:0000313" key="4">
    <source>
        <dbReference type="EMBL" id="MBB5017856.1"/>
    </source>
</evidence>
<gene>
    <name evidence="4" type="ORF">HNQ59_001126</name>
</gene>
<reference evidence="4 5" key="1">
    <citation type="submission" date="2020-08" db="EMBL/GenBank/DDBJ databases">
        <title>Genomic Encyclopedia of Type Strains, Phase IV (KMG-IV): sequencing the most valuable type-strain genomes for metagenomic binning, comparative biology and taxonomic classification.</title>
        <authorList>
            <person name="Goeker M."/>
        </authorList>
    </citation>
    <scope>NUCLEOTIDE SEQUENCE [LARGE SCALE GENOMIC DNA]</scope>
    <source>
        <strain evidence="4 5">DSM 27165</strain>
    </source>
</reference>
<name>A0A840MMX4_9PROT</name>
<evidence type="ECO:0000256" key="1">
    <source>
        <dbReference type="SAM" id="MobiDB-lite"/>
    </source>
</evidence>
<dbReference type="RefSeq" id="WP_184036261.1">
    <property type="nucleotide sequence ID" value="NZ_JACHHY010000005.1"/>
</dbReference>
<keyword evidence="2" id="KW-0812">Transmembrane</keyword>
<dbReference type="Proteomes" id="UP000575898">
    <property type="component" value="Unassembled WGS sequence"/>
</dbReference>
<keyword evidence="2" id="KW-1133">Transmembrane helix</keyword>
<dbReference type="AlphaFoldDB" id="A0A840MMX4"/>
<feature type="compositionally biased region" description="Polar residues" evidence="1">
    <location>
        <begin position="283"/>
        <end position="296"/>
    </location>
</feature>
<feature type="transmembrane region" description="Helical" evidence="2">
    <location>
        <begin position="318"/>
        <end position="338"/>
    </location>
</feature>
<dbReference type="EMBL" id="JACHHY010000005">
    <property type="protein sequence ID" value="MBB5017856.1"/>
    <property type="molecule type" value="Genomic_DNA"/>
</dbReference>
<dbReference type="InterPro" id="IPR057840">
    <property type="entry name" value="FimV_N"/>
</dbReference>
<feature type="region of interest" description="Disordered" evidence="1">
    <location>
        <begin position="283"/>
        <end position="307"/>
    </location>
</feature>
<feature type="region of interest" description="Disordered" evidence="1">
    <location>
        <begin position="353"/>
        <end position="380"/>
    </location>
</feature>
<keyword evidence="5" id="KW-1185">Reference proteome</keyword>
<organism evidence="4 5">
    <name type="scientific">Chitinivorax tropicus</name>
    <dbReference type="NCBI Taxonomy" id="714531"/>
    <lineage>
        <taxon>Bacteria</taxon>
        <taxon>Pseudomonadati</taxon>
        <taxon>Pseudomonadota</taxon>
        <taxon>Betaproteobacteria</taxon>
        <taxon>Chitinivorax</taxon>
    </lineage>
</organism>
<keyword evidence="2" id="KW-0472">Membrane</keyword>
<dbReference type="Pfam" id="PF25800">
    <property type="entry name" value="FimV_N"/>
    <property type="match status" value="1"/>
</dbReference>